<proteinExistence type="predicted"/>
<keyword evidence="3" id="KW-1185">Reference proteome</keyword>
<dbReference type="InterPro" id="IPR045166">
    <property type="entry name" value="Spp2-like"/>
</dbReference>
<feature type="region of interest" description="Disordered" evidence="1">
    <location>
        <begin position="1"/>
        <end position="35"/>
    </location>
</feature>
<dbReference type="PANTHER" id="PTHR15818">
    <property type="entry name" value="G PATCH AND KOW-CONTAINING"/>
    <property type="match status" value="1"/>
</dbReference>
<evidence type="ECO:0000313" key="3">
    <source>
        <dbReference type="Proteomes" id="UP000326939"/>
    </source>
</evidence>
<dbReference type="AlphaFoldDB" id="A0A5N5MRP7"/>
<sequence length="207" mass="22409">MQLGEFGEAREGGEGGLSSTPYQTSKTAPTLSCLSSPTVPPHLPLLPHRTLPIASAHRLSPSRPLPQPHLQNDRSPSLTDSPSLSASPNSQLNKTLGSVKEKESERNKDGFSVGQEVRLIFGKKENLGLKGTIVKRLGLDLIVLRVEKSGDPVLVLYGKHKGAYGNLVQRDLDREVGVVQDYGSHELLNVKLEQIAEYVGDPSYIGN</sequence>
<feature type="compositionally biased region" description="Polar residues" evidence="1">
    <location>
        <begin position="69"/>
        <end position="96"/>
    </location>
</feature>
<dbReference type="GO" id="GO:0000398">
    <property type="term" value="P:mRNA splicing, via spliceosome"/>
    <property type="evidence" value="ECO:0007669"/>
    <property type="project" value="InterPro"/>
</dbReference>
<evidence type="ECO:0000256" key="1">
    <source>
        <dbReference type="SAM" id="MobiDB-lite"/>
    </source>
</evidence>
<evidence type="ECO:0000313" key="2">
    <source>
        <dbReference type="EMBL" id="KAB5556871.1"/>
    </source>
</evidence>
<name>A0A5N5MRP7_9ROSI</name>
<organism evidence="2 3">
    <name type="scientific">Salix brachista</name>
    <dbReference type="NCBI Taxonomy" id="2182728"/>
    <lineage>
        <taxon>Eukaryota</taxon>
        <taxon>Viridiplantae</taxon>
        <taxon>Streptophyta</taxon>
        <taxon>Embryophyta</taxon>
        <taxon>Tracheophyta</taxon>
        <taxon>Spermatophyta</taxon>
        <taxon>Magnoliopsida</taxon>
        <taxon>eudicotyledons</taxon>
        <taxon>Gunneridae</taxon>
        <taxon>Pentapetalae</taxon>
        <taxon>rosids</taxon>
        <taxon>fabids</taxon>
        <taxon>Malpighiales</taxon>
        <taxon>Salicaceae</taxon>
        <taxon>Saliceae</taxon>
        <taxon>Salix</taxon>
    </lineage>
</organism>
<feature type="region of interest" description="Disordered" evidence="1">
    <location>
        <begin position="58"/>
        <end position="109"/>
    </location>
</feature>
<evidence type="ECO:0008006" key="4">
    <source>
        <dbReference type="Google" id="ProtNLM"/>
    </source>
</evidence>
<feature type="compositionally biased region" description="Basic and acidic residues" evidence="1">
    <location>
        <begin position="99"/>
        <end position="109"/>
    </location>
</feature>
<dbReference type="PANTHER" id="PTHR15818:SF2">
    <property type="entry name" value="G-PATCH DOMAIN AND KOW MOTIFS-CONTAINING PROTEIN"/>
    <property type="match status" value="1"/>
</dbReference>
<feature type="compositionally biased region" description="Polar residues" evidence="1">
    <location>
        <begin position="17"/>
        <end position="33"/>
    </location>
</feature>
<gene>
    <name evidence="2" type="ORF">DKX38_007780</name>
</gene>
<dbReference type="GO" id="GO:0005681">
    <property type="term" value="C:spliceosomal complex"/>
    <property type="evidence" value="ECO:0007669"/>
    <property type="project" value="TreeGrafter"/>
</dbReference>
<protein>
    <recommendedName>
        <fullName evidence="4">KOW domain-containing protein</fullName>
    </recommendedName>
</protein>
<comment type="caution">
    <text evidence="2">The sequence shown here is derived from an EMBL/GenBank/DDBJ whole genome shotgun (WGS) entry which is preliminary data.</text>
</comment>
<dbReference type="Proteomes" id="UP000326939">
    <property type="component" value="Chromosome 5"/>
</dbReference>
<accession>A0A5N5MRP7</accession>
<reference evidence="3" key="1">
    <citation type="journal article" date="2019" name="Gigascience">
        <title>De novo genome assembly of the endangered Acer yangbiense, a plant species with extremely small populations endemic to Yunnan Province, China.</title>
        <authorList>
            <person name="Yang J."/>
            <person name="Wariss H.M."/>
            <person name="Tao L."/>
            <person name="Zhang R."/>
            <person name="Yun Q."/>
            <person name="Hollingsworth P."/>
            <person name="Dao Z."/>
            <person name="Luo G."/>
            <person name="Guo H."/>
            <person name="Ma Y."/>
            <person name="Sun W."/>
        </authorList>
    </citation>
    <scope>NUCLEOTIDE SEQUENCE [LARGE SCALE GENOMIC DNA]</scope>
    <source>
        <strain evidence="3">cv. br00</strain>
    </source>
</reference>
<dbReference type="EMBL" id="VDCV01000005">
    <property type="protein sequence ID" value="KAB5556871.1"/>
    <property type="molecule type" value="Genomic_DNA"/>
</dbReference>